<proteinExistence type="predicted"/>
<reference evidence="1 2" key="1">
    <citation type="journal article" date="2022" name="DNA Res.">
        <title>Chromosomal-level genome assembly of the orchid tree Bauhinia variegata (Leguminosae; Cercidoideae) supports the allotetraploid origin hypothesis of Bauhinia.</title>
        <authorList>
            <person name="Zhong Y."/>
            <person name="Chen Y."/>
            <person name="Zheng D."/>
            <person name="Pang J."/>
            <person name="Liu Y."/>
            <person name="Luo S."/>
            <person name="Meng S."/>
            <person name="Qian L."/>
            <person name="Wei D."/>
            <person name="Dai S."/>
            <person name="Zhou R."/>
        </authorList>
    </citation>
    <scope>NUCLEOTIDE SEQUENCE [LARGE SCALE GENOMIC DNA]</scope>
    <source>
        <strain evidence="1">BV-YZ2020</strain>
    </source>
</reference>
<evidence type="ECO:0000313" key="2">
    <source>
        <dbReference type="Proteomes" id="UP000828941"/>
    </source>
</evidence>
<gene>
    <name evidence="1" type="ORF">L6164_010202</name>
</gene>
<sequence>MAARKVHGSPVSTATMRVTACLYEKQLEFEFVPVDMANQQHKKEPYLSLNPFGQVPAFEDGDLKLFESRAITNYIVHQYADQGTELISRDLKKMAITGVWLEVESQQHDPPASKLVWELGIKPLFGIPTDPKAVEENEAKLGAVLDIYEKRLSQSKYLAGDCFTLADLHHLPSLKYLMNSEAKKLYESRPHVSAWVADITARPAWSKALGK</sequence>
<protein>
    <submittedName>
        <fullName evidence="1">Uncharacterized protein</fullName>
    </submittedName>
</protein>
<evidence type="ECO:0000313" key="1">
    <source>
        <dbReference type="EMBL" id="KAI4349638.1"/>
    </source>
</evidence>
<dbReference type="EMBL" id="CM039429">
    <property type="protein sequence ID" value="KAI4349638.1"/>
    <property type="molecule type" value="Genomic_DNA"/>
</dbReference>
<organism evidence="1 2">
    <name type="scientific">Bauhinia variegata</name>
    <name type="common">Purple orchid tree</name>
    <name type="synonym">Phanera variegata</name>
    <dbReference type="NCBI Taxonomy" id="167791"/>
    <lineage>
        <taxon>Eukaryota</taxon>
        <taxon>Viridiplantae</taxon>
        <taxon>Streptophyta</taxon>
        <taxon>Embryophyta</taxon>
        <taxon>Tracheophyta</taxon>
        <taxon>Spermatophyta</taxon>
        <taxon>Magnoliopsida</taxon>
        <taxon>eudicotyledons</taxon>
        <taxon>Gunneridae</taxon>
        <taxon>Pentapetalae</taxon>
        <taxon>rosids</taxon>
        <taxon>fabids</taxon>
        <taxon>Fabales</taxon>
        <taxon>Fabaceae</taxon>
        <taxon>Cercidoideae</taxon>
        <taxon>Cercideae</taxon>
        <taxon>Bauhiniinae</taxon>
        <taxon>Bauhinia</taxon>
    </lineage>
</organism>
<keyword evidence="2" id="KW-1185">Reference proteome</keyword>
<accession>A0ACB9PMG9</accession>
<name>A0ACB9PMG9_BAUVA</name>
<comment type="caution">
    <text evidence="1">The sequence shown here is derived from an EMBL/GenBank/DDBJ whole genome shotgun (WGS) entry which is preliminary data.</text>
</comment>
<dbReference type="Proteomes" id="UP000828941">
    <property type="component" value="Chromosome 4"/>
</dbReference>